<evidence type="ECO:0000256" key="1">
    <source>
        <dbReference type="ARBA" id="ARBA00004496"/>
    </source>
</evidence>
<dbReference type="NCBIfam" id="TIGR03544">
    <property type="entry name" value="DivI1A_domain"/>
    <property type="match status" value="1"/>
</dbReference>
<evidence type="ECO:0000256" key="4">
    <source>
        <dbReference type="ARBA" id="ARBA00023054"/>
    </source>
</evidence>
<sequence length="262" mass="29930">MANKKTQVKRLTPIEIHKKEFKKRGLSGYDRREVDGFLDHIVDDYGSILDENTDLKNELYQIKSELNDYKKQAITLQQTDQTVKDTIAKAQLRAQDILNEAAIRANNVTAQAKADTDYQQQQLEGLRADYDRVKREVAGYRNNLKEMLQEIMDNLDDERWQKALDKYFGTERFYPSDGGEPVFMADGDADAEEDDDDSGIEFDNDEDNEVNFGEDTAEDDEGPRPIDGDSPNLEMNNLQTDVSVTNNSGPTIVFPEDYKNHS</sequence>
<evidence type="ECO:0000256" key="2">
    <source>
        <dbReference type="ARBA" id="ARBA00022490"/>
    </source>
</evidence>
<dbReference type="Pfam" id="PF05103">
    <property type="entry name" value="DivIVA"/>
    <property type="match status" value="1"/>
</dbReference>
<comment type="subcellular location">
    <subcellularLocation>
        <location evidence="1">Cytoplasm</location>
    </subcellularLocation>
</comment>
<evidence type="ECO:0000256" key="7">
    <source>
        <dbReference type="SAM" id="MobiDB-lite"/>
    </source>
</evidence>
<feature type="compositionally biased region" description="Acidic residues" evidence="7">
    <location>
        <begin position="187"/>
        <end position="209"/>
    </location>
</feature>
<proteinExistence type="predicted"/>
<keyword evidence="5" id="KW-0131">Cell cycle</keyword>
<dbReference type="InterPro" id="IPR019933">
    <property type="entry name" value="DivIVA_domain"/>
</dbReference>
<gene>
    <name evidence="8" type="ORF">KIM322_06660</name>
</gene>
<keyword evidence="2" id="KW-0963">Cytoplasm</keyword>
<feature type="coiled-coil region" evidence="6">
    <location>
        <begin position="123"/>
        <end position="161"/>
    </location>
</feature>
<dbReference type="PANTHER" id="PTHR35794">
    <property type="entry name" value="CELL DIVISION PROTEIN DIVIVA"/>
    <property type="match status" value="1"/>
</dbReference>
<dbReference type="Gene3D" id="6.10.250.660">
    <property type="match status" value="1"/>
</dbReference>
<organism evidence="8 9">
    <name type="scientific">Lactobacillus xylocopicola</name>
    <dbReference type="NCBI Taxonomy" id="2976676"/>
    <lineage>
        <taxon>Bacteria</taxon>
        <taxon>Bacillati</taxon>
        <taxon>Bacillota</taxon>
        <taxon>Bacilli</taxon>
        <taxon>Lactobacillales</taxon>
        <taxon>Lactobacillaceae</taxon>
        <taxon>Lactobacillus</taxon>
    </lineage>
</organism>
<dbReference type="RefSeq" id="WP_317638108.1">
    <property type="nucleotide sequence ID" value="NZ_AP026803.1"/>
</dbReference>
<feature type="region of interest" description="Disordered" evidence="7">
    <location>
        <begin position="178"/>
        <end position="262"/>
    </location>
</feature>
<dbReference type="GO" id="GO:0051301">
    <property type="term" value="P:cell division"/>
    <property type="evidence" value="ECO:0007669"/>
    <property type="project" value="UniProtKB-KW"/>
</dbReference>
<dbReference type="EMBL" id="AP026803">
    <property type="protein sequence ID" value="BDR60405.1"/>
    <property type="molecule type" value="Genomic_DNA"/>
</dbReference>
<evidence type="ECO:0000313" key="8">
    <source>
        <dbReference type="EMBL" id="BDR60405.1"/>
    </source>
</evidence>
<reference evidence="8 9" key="1">
    <citation type="journal article" date="2023" name="Microbiol. Spectr.">
        <title>Symbiosis of Carpenter Bees with Uncharacterized Lactic Acid Bacteria Showing NAD Auxotrophy.</title>
        <authorList>
            <person name="Kawasaki S."/>
            <person name="Ozawa K."/>
            <person name="Mori T."/>
            <person name="Yamamoto A."/>
            <person name="Ito M."/>
            <person name="Ohkuma M."/>
            <person name="Sakamoto M."/>
            <person name="Matsutani M."/>
        </authorList>
    </citation>
    <scope>NUCLEOTIDE SEQUENCE [LARGE SCALE GENOMIC DNA]</scope>
    <source>
        <strain evidence="8 9">Kim32-2</strain>
    </source>
</reference>
<dbReference type="Proteomes" id="UP001321741">
    <property type="component" value="Chromosome"/>
</dbReference>
<evidence type="ECO:0000256" key="3">
    <source>
        <dbReference type="ARBA" id="ARBA00022618"/>
    </source>
</evidence>
<keyword evidence="3 8" id="KW-0132">Cell division</keyword>
<evidence type="ECO:0000256" key="5">
    <source>
        <dbReference type="ARBA" id="ARBA00023306"/>
    </source>
</evidence>
<name>A0ABM8BGL4_9LACO</name>
<feature type="compositionally biased region" description="Polar residues" evidence="7">
    <location>
        <begin position="233"/>
        <end position="250"/>
    </location>
</feature>
<dbReference type="InterPro" id="IPR007793">
    <property type="entry name" value="DivIVA_fam"/>
</dbReference>
<keyword evidence="9" id="KW-1185">Reference proteome</keyword>
<dbReference type="PANTHER" id="PTHR35794:SF1">
    <property type="entry name" value="CELL CYCLE PROTEIN GPSB"/>
    <property type="match status" value="1"/>
</dbReference>
<evidence type="ECO:0000256" key="6">
    <source>
        <dbReference type="SAM" id="Coils"/>
    </source>
</evidence>
<keyword evidence="4 6" id="KW-0175">Coiled coil</keyword>
<evidence type="ECO:0000313" key="9">
    <source>
        <dbReference type="Proteomes" id="UP001321741"/>
    </source>
</evidence>
<protein>
    <submittedName>
        <fullName evidence="8">Cell division protein DivIVA</fullName>
    </submittedName>
</protein>
<accession>A0ABM8BGL4</accession>